<feature type="transmembrane region" description="Helical" evidence="1">
    <location>
        <begin position="20"/>
        <end position="38"/>
    </location>
</feature>
<sequence>MLDVEDVEAKMAEIIQFVDANVWSFIALMPAAIVVILARAVEGTSFTVIDTPKPKLWLRVPTALRISFTNSNHDFTWNLRN</sequence>
<keyword evidence="1" id="KW-0472">Membrane</keyword>
<protein>
    <submittedName>
        <fullName evidence="2">Uncharacterized protein</fullName>
    </submittedName>
</protein>
<dbReference type="EMBL" id="MT141682">
    <property type="protein sequence ID" value="QJA69153.1"/>
    <property type="molecule type" value="Genomic_DNA"/>
</dbReference>
<name>A0A6M3JGU0_9ZZZZ</name>
<gene>
    <name evidence="2" type="ORF">MM415A05019_0002</name>
</gene>
<dbReference type="AlphaFoldDB" id="A0A6M3JGU0"/>
<keyword evidence="1" id="KW-1133">Transmembrane helix</keyword>
<keyword evidence="1" id="KW-0812">Transmembrane</keyword>
<accession>A0A6M3JGU0</accession>
<evidence type="ECO:0000313" key="2">
    <source>
        <dbReference type="EMBL" id="QJA69153.1"/>
    </source>
</evidence>
<organism evidence="2">
    <name type="scientific">viral metagenome</name>
    <dbReference type="NCBI Taxonomy" id="1070528"/>
    <lineage>
        <taxon>unclassified sequences</taxon>
        <taxon>metagenomes</taxon>
        <taxon>organismal metagenomes</taxon>
    </lineage>
</organism>
<reference evidence="2" key="1">
    <citation type="submission" date="2020-03" db="EMBL/GenBank/DDBJ databases">
        <title>The deep terrestrial virosphere.</title>
        <authorList>
            <person name="Holmfeldt K."/>
            <person name="Nilsson E."/>
            <person name="Simone D."/>
            <person name="Lopez-Fernandez M."/>
            <person name="Wu X."/>
            <person name="de Brujin I."/>
            <person name="Lundin D."/>
            <person name="Andersson A."/>
            <person name="Bertilsson S."/>
            <person name="Dopson M."/>
        </authorList>
    </citation>
    <scope>NUCLEOTIDE SEQUENCE</scope>
    <source>
        <strain evidence="2">MM415A05019</strain>
    </source>
</reference>
<evidence type="ECO:0000256" key="1">
    <source>
        <dbReference type="SAM" id="Phobius"/>
    </source>
</evidence>
<proteinExistence type="predicted"/>